<evidence type="ECO:0000259" key="2">
    <source>
        <dbReference type="PROSITE" id="PS50003"/>
    </source>
</evidence>
<dbReference type="Pfam" id="PF15404">
    <property type="entry name" value="PH_4"/>
    <property type="match status" value="1"/>
</dbReference>
<proteinExistence type="predicted"/>
<dbReference type="GO" id="GO:0005628">
    <property type="term" value="C:prospore membrane"/>
    <property type="evidence" value="ECO:0007669"/>
    <property type="project" value="TreeGrafter"/>
</dbReference>
<dbReference type="InterPro" id="IPR057379">
    <property type="entry name" value="PH_SPO71"/>
</dbReference>
<protein>
    <submittedName>
        <fullName evidence="3">PH domain protein</fullName>
    </submittedName>
</protein>
<feature type="compositionally biased region" description="Polar residues" evidence="1">
    <location>
        <begin position="91"/>
        <end position="127"/>
    </location>
</feature>
<name>A0A0F4GKI2_9PEZI</name>
<feature type="domain" description="PH" evidence="2">
    <location>
        <begin position="764"/>
        <end position="948"/>
    </location>
</feature>
<feature type="compositionally biased region" description="Polar residues" evidence="1">
    <location>
        <begin position="145"/>
        <end position="171"/>
    </location>
</feature>
<dbReference type="SMART" id="SM00233">
    <property type="entry name" value="PH"/>
    <property type="match status" value="3"/>
</dbReference>
<dbReference type="InterPro" id="IPR011993">
    <property type="entry name" value="PH-like_dom_sf"/>
</dbReference>
<evidence type="ECO:0000256" key="1">
    <source>
        <dbReference type="SAM" id="MobiDB-lite"/>
    </source>
</evidence>
<dbReference type="Pfam" id="PF23207">
    <property type="entry name" value="PH_SPO71"/>
    <property type="match status" value="1"/>
</dbReference>
<dbReference type="InterPro" id="IPR039486">
    <property type="entry name" value="Mug56/Spo71_PH"/>
</dbReference>
<dbReference type="InterPro" id="IPR029217">
    <property type="entry name" value="Spo7_2_N"/>
</dbReference>
<dbReference type="SMART" id="SM01316">
    <property type="entry name" value="Spo7_2_N"/>
    <property type="match status" value="1"/>
</dbReference>
<keyword evidence="4" id="KW-1185">Reference proteome</keyword>
<accession>A0A0F4GKI2</accession>
<dbReference type="STRING" id="1047168.A0A0F4GKI2"/>
<dbReference type="SUPFAM" id="SSF50729">
    <property type="entry name" value="PH domain-like"/>
    <property type="match status" value="1"/>
</dbReference>
<feature type="region of interest" description="Disordered" evidence="1">
    <location>
        <begin position="80"/>
        <end position="175"/>
    </location>
</feature>
<dbReference type="PANTHER" id="PTHR28076:SF1">
    <property type="entry name" value="PROSPORE MEMBRANE ADAPTER PROTEIN SPO71"/>
    <property type="match status" value="1"/>
</dbReference>
<evidence type="ECO:0000313" key="3">
    <source>
        <dbReference type="EMBL" id="KJX97911.1"/>
    </source>
</evidence>
<dbReference type="PANTHER" id="PTHR28076">
    <property type="entry name" value="SPORULATION-SPECIFIC PROTEIN 71"/>
    <property type="match status" value="1"/>
</dbReference>
<dbReference type="InterPro" id="IPR001849">
    <property type="entry name" value="PH_domain"/>
</dbReference>
<dbReference type="GO" id="GO:1902657">
    <property type="term" value="P:protein localization to prospore membrane"/>
    <property type="evidence" value="ECO:0007669"/>
    <property type="project" value="InterPro"/>
</dbReference>
<organism evidence="3 4">
    <name type="scientific">Zymoseptoria brevis</name>
    <dbReference type="NCBI Taxonomy" id="1047168"/>
    <lineage>
        <taxon>Eukaryota</taxon>
        <taxon>Fungi</taxon>
        <taxon>Dikarya</taxon>
        <taxon>Ascomycota</taxon>
        <taxon>Pezizomycotina</taxon>
        <taxon>Dothideomycetes</taxon>
        <taxon>Dothideomycetidae</taxon>
        <taxon>Mycosphaerellales</taxon>
        <taxon>Mycosphaerellaceae</taxon>
        <taxon>Zymoseptoria</taxon>
    </lineage>
</organism>
<gene>
    <name evidence="3" type="ORF">TI39_contig453g00016</name>
</gene>
<dbReference type="OrthoDB" id="5579281at2759"/>
<dbReference type="EMBL" id="LAFY01000445">
    <property type="protein sequence ID" value="KJX97911.1"/>
    <property type="molecule type" value="Genomic_DNA"/>
</dbReference>
<reference evidence="3 4" key="1">
    <citation type="submission" date="2015-03" db="EMBL/GenBank/DDBJ databases">
        <title>RNA-seq based gene annotation and comparative genomics of four Zymoseptoria species reveal species-specific pathogenicity related genes and transposable element activity.</title>
        <authorList>
            <person name="Grandaubert J."/>
            <person name="Bhattacharyya A."/>
            <person name="Stukenbrock E.H."/>
        </authorList>
    </citation>
    <scope>NUCLEOTIDE SEQUENCE [LARGE SCALE GENOMIC DNA]</scope>
    <source>
        <strain evidence="3 4">Zb18110</strain>
    </source>
</reference>
<evidence type="ECO:0000313" key="4">
    <source>
        <dbReference type="Proteomes" id="UP000033647"/>
    </source>
</evidence>
<comment type="caution">
    <text evidence="3">The sequence shown here is derived from an EMBL/GenBank/DDBJ whole genome shotgun (WGS) entry which is preliminary data.</text>
</comment>
<sequence>MSHPYTARRLEHATPDHLHETTRRVFIGPLPEGWLKSHRKHWFRQYVGRGGERVPTFSAAHPIGANYDGPLANVSIVASTPEPRTDPELRMSTQSADAGALSSGTALSTRSLLHSQHVSSAGPSSLHTTHEAVDNNGDTQETEESTSLGQDTQTTARSQQTPVAQERSTTPRLDRVADKIPVPKVRFTQASRLQLRARVSRLAARGTFRTNKAKDGEMLKVDKMLIRVDITQQFLREDYDEKLSQGVETRSVDKWREFMVVCRKHSEEDAEAVLQFYKTRVITVSEGENVKKKPKAQILLSQKRSHINLYSALDKTLCLWSTKDGRTTIYYLRAQSTATALDWYTFLRGVLGYQRADTLQVNIPDLSVNLRLDDPFRVSEKSQTLADAADGDDEALAKALTDEKGAAGAIVARCIEMLKHNPEWTDVLTSWAKNDRIGLAWKRYDRLEWIYGSVEQQMYGSIAMERTHDLELRAKDHYPTYTKVRNGPRLEEPAPIEGFLIRLTSQTGQEQRLGKMLFKRLYFATQNQYLIFVRPAAAHPPPPPRMPNTQQDGAVPTAKQFAEQIPLAYDIEPYPLRDGRIAWLDAGAAEEDYDSAAAAEAERNTSILLACDGFIDLCDVQTVRAFAKGATTIDDTLTTGGDNVDFHAPVPDSRREDGNTTDIDHDRVIELVLKNGLVIRLQAYNKDARTEWMTRLQQLTEYWSQRITADMSLYRTTRDQNLRELGIDERAEAVVGQFAYKWEVGKSYASPTLYNMCGISDCRTIHMSGALFRKPRKRTTFTRCHVILSHGHLLIFQDTLRKRTGKKLVHIHHERIASMSLQGCYLYSGLLTENDLLYQNQTFDSNAPGHHSLPRIYLEDNWTSTDEDAMTTFVIWHPKSHSWFKSSHTVDDVKAQQQESSSKSEGGAVKTKLTRVSQLGATGRSVVFKARSRAERDHWVLAIQVEIERLTEQNDELRLVDEEGK</sequence>
<dbReference type="PROSITE" id="PS50003">
    <property type="entry name" value="PH_DOMAIN"/>
    <property type="match status" value="1"/>
</dbReference>
<dbReference type="Pfam" id="PF15407">
    <property type="entry name" value="Spo7_2_N"/>
    <property type="match status" value="1"/>
</dbReference>
<dbReference type="AlphaFoldDB" id="A0A0F4GKI2"/>
<dbReference type="InterPro" id="IPR040345">
    <property type="entry name" value="Mug56/Spo71"/>
</dbReference>
<dbReference type="Gene3D" id="2.30.29.30">
    <property type="entry name" value="Pleckstrin-homology domain (PH domain)/Phosphotyrosine-binding domain (PTB)"/>
    <property type="match status" value="2"/>
</dbReference>
<dbReference type="Proteomes" id="UP000033647">
    <property type="component" value="Unassembled WGS sequence"/>
</dbReference>